<reference evidence="2" key="1">
    <citation type="submission" date="2022-06" db="EMBL/GenBank/DDBJ databases">
        <title>Natrinema sp. a new haloarchaeum isolate from saline soil.</title>
        <authorList>
            <person name="Strakova D."/>
            <person name="Galisteo C."/>
            <person name="Sanchez-Porro C."/>
            <person name="Ventosa A."/>
        </authorList>
    </citation>
    <scope>NUCLEOTIDE SEQUENCE</scope>
    <source>
        <strain evidence="2">S1CR25-10</strain>
    </source>
</reference>
<evidence type="ECO:0000313" key="3">
    <source>
        <dbReference type="Proteomes" id="UP001154061"/>
    </source>
</evidence>
<dbReference type="InterPro" id="IPR036388">
    <property type="entry name" value="WH-like_DNA-bd_sf"/>
</dbReference>
<feature type="compositionally biased region" description="Basic and acidic residues" evidence="1">
    <location>
        <begin position="1"/>
        <end position="10"/>
    </location>
</feature>
<evidence type="ECO:0000313" key="2">
    <source>
        <dbReference type="EMBL" id="MDF9745991.1"/>
    </source>
</evidence>
<name>A0A9Q4L652_9EURY</name>
<dbReference type="RefSeq" id="WP_277521509.1">
    <property type="nucleotide sequence ID" value="NZ_JAMQOT010000003.1"/>
</dbReference>
<dbReference type="EMBL" id="JAMQOT010000003">
    <property type="protein sequence ID" value="MDF9745991.1"/>
    <property type="molecule type" value="Genomic_DNA"/>
</dbReference>
<comment type="caution">
    <text evidence="2">The sequence shown here is derived from an EMBL/GenBank/DDBJ whole genome shotgun (WGS) entry which is preliminary data.</text>
</comment>
<dbReference type="Gene3D" id="1.10.10.10">
    <property type="entry name" value="Winged helix-like DNA-binding domain superfamily/Winged helix DNA-binding domain"/>
    <property type="match status" value="1"/>
</dbReference>
<organism evidence="2 3">
    <name type="scientific">Natrinema salsiterrestre</name>
    <dbReference type="NCBI Taxonomy" id="2950540"/>
    <lineage>
        <taxon>Archaea</taxon>
        <taxon>Methanobacteriati</taxon>
        <taxon>Methanobacteriota</taxon>
        <taxon>Stenosarchaea group</taxon>
        <taxon>Halobacteria</taxon>
        <taxon>Halobacteriales</taxon>
        <taxon>Natrialbaceae</taxon>
        <taxon>Natrinema</taxon>
    </lineage>
</organism>
<dbReference type="Proteomes" id="UP001154061">
    <property type="component" value="Unassembled WGS sequence"/>
</dbReference>
<feature type="region of interest" description="Disordered" evidence="1">
    <location>
        <begin position="1"/>
        <end position="27"/>
    </location>
</feature>
<proteinExistence type="predicted"/>
<evidence type="ECO:0000256" key="1">
    <source>
        <dbReference type="SAM" id="MobiDB-lite"/>
    </source>
</evidence>
<protein>
    <submittedName>
        <fullName evidence="2">ArsR family transcriptional regulator</fullName>
    </submittedName>
</protein>
<dbReference type="AlphaFoldDB" id="A0A9Q4L652"/>
<accession>A0A9Q4L652</accession>
<sequence>MGEDGIRTADIDPFPETDGDAGVNETAEREWTAATTAFERVEAVLGRTTDWQSASEIADRARVSEPTARKHLTALAETGHAATAETETATRFRRNPDRRRLERVQHLADEHSRGDLETTIRDMKARIRSFEDEYGATSPEELVELLEADDEDGWDDLSRWKTTRRNLAFAKTALSFKETRLVDSRSTGEERAENA</sequence>
<gene>
    <name evidence="2" type="ORF">NDI89_10405</name>
</gene>
<dbReference type="InterPro" id="IPR055766">
    <property type="entry name" value="DUF7342"/>
</dbReference>
<dbReference type="Pfam" id="PF24033">
    <property type="entry name" value="DUF7342"/>
    <property type="match status" value="1"/>
</dbReference>
<keyword evidence="3" id="KW-1185">Reference proteome</keyword>